<keyword evidence="1" id="KW-0472">Membrane</keyword>
<dbReference type="Pfam" id="PF12666">
    <property type="entry name" value="PrgI"/>
    <property type="match status" value="1"/>
</dbReference>
<evidence type="ECO:0008006" key="4">
    <source>
        <dbReference type="Google" id="ProtNLM"/>
    </source>
</evidence>
<evidence type="ECO:0000256" key="1">
    <source>
        <dbReference type="SAM" id="Phobius"/>
    </source>
</evidence>
<feature type="transmembrane region" description="Helical" evidence="1">
    <location>
        <begin position="43"/>
        <end position="64"/>
    </location>
</feature>
<dbReference type="InterPro" id="IPR024414">
    <property type="entry name" value="Uncharacterised_PrgI"/>
</dbReference>
<accession>A0A0G0BSL4</accession>
<feature type="transmembrane region" description="Helical" evidence="1">
    <location>
        <begin position="20"/>
        <end position="38"/>
    </location>
</feature>
<dbReference type="EMBL" id="LBPY01000004">
    <property type="protein sequence ID" value="KKP66646.1"/>
    <property type="molecule type" value="Genomic_DNA"/>
</dbReference>
<sequence length="137" mass="15856">MQFKVPQFIDIEDKLFGPFTFHQFAYMAGGAGMIFVLYKLLPIYISIFLILPLAGLTICLVFVKINSKPFIYYLQASFNYLISSKLYIWKQRLVKKGDIQEEEITMPTAVSNVPMLSENKLKDLSWSLDVQDRKDSQ</sequence>
<dbReference type="AlphaFoldDB" id="A0A0G0BSL4"/>
<evidence type="ECO:0000313" key="3">
    <source>
        <dbReference type="Proteomes" id="UP000034952"/>
    </source>
</evidence>
<organism evidence="2 3">
    <name type="scientific">Candidatus Nomurabacteria bacterium GW2011_GWE1_35_16</name>
    <dbReference type="NCBI Taxonomy" id="1618761"/>
    <lineage>
        <taxon>Bacteria</taxon>
        <taxon>Candidatus Nomuraibacteriota</taxon>
    </lineage>
</organism>
<dbReference type="Proteomes" id="UP000034952">
    <property type="component" value="Unassembled WGS sequence"/>
</dbReference>
<keyword evidence="1" id="KW-1133">Transmembrane helix</keyword>
<comment type="caution">
    <text evidence="2">The sequence shown here is derived from an EMBL/GenBank/DDBJ whole genome shotgun (WGS) entry which is preliminary data.</text>
</comment>
<name>A0A0G0BSL4_9BACT</name>
<gene>
    <name evidence="2" type="ORF">UR64_C0004G0027</name>
</gene>
<proteinExistence type="predicted"/>
<protein>
    <recommendedName>
        <fullName evidence="4">PrgI family protein</fullName>
    </recommendedName>
</protein>
<reference evidence="2 3" key="1">
    <citation type="journal article" date="2015" name="Nature">
        <title>rRNA introns, odd ribosomes, and small enigmatic genomes across a large radiation of phyla.</title>
        <authorList>
            <person name="Brown C.T."/>
            <person name="Hug L.A."/>
            <person name="Thomas B.C."/>
            <person name="Sharon I."/>
            <person name="Castelle C.J."/>
            <person name="Singh A."/>
            <person name="Wilkins M.J."/>
            <person name="Williams K.H."/>
            <person name="Banfield J.F."/>
        </authorList>
    </citation>
    <scope>NUCLEOTIDE SEQUENCE [LARGE SCALE GENOMIC DNA]</scope>
</reference>
<evidence type="ECO:0000313" key="2">
    <source>
        <dbReference type="EMBL" id="KKP66646.1"/>
    </source>
</evidence>
<feature type="transmembrane region" description="Helical" evidence="1">
    <location>
        <begin position="70"/>
        <end position="88"/>
    </location>
</feature>
<keyword evidence="1" id="KW-0812">Transmembrane</keyword>